<evidence type="ECO:0000313" key="2">
    <source>
        <dbReference type="Proteomes" id="UP000095468"/>
    </source>
</evidence>
<proteinExistence type="predicted"/>
<name>A0A174F4K4_9ACTN</name>
<dbReference type="EMBL" id="CYYP01000014">
    <property type="protein sequence ID" value="CUO43250.1"/>
    <property type="molecule type" value="Genomic_DNA"/>
</dbReference>
<dbReference type="Proteomes" id="UP000095468">
    <property type="component" value="Unassembled WGS sequence"/>
</dbReference>
<organism evidence="1 2">
    <name type="scientific">Collinsella aerofaciens</name>
    <dbReference type="NCBI Taxonomy" id="74426"/>
    <lineage>
        <taxon>Bacteria</taxon>
        <taxon>Bacillati</taxon>
        <taxon>Actinomycetota</taxon>
        <taxon>Coriobacteriia</taxon>
        <taxon>Coriobacteriales</taxon>
        <taxon>Coriobacteriaceae</taxon>
        <taxon>Collinsella</taxon>
    </lineage>
</organism>
<sequence>MAYYWPQYGIAIEVDDDPHLLPFDEEAFPDTTVYHVTTDVICDPESFSALAHHIAHIHDIELPPDFDELVYSRRLMLHMLFGADPSTFARIYTAKDAA</sequence>
<reference evidence="1 2" key="1">
    <citation type="submission" date="2015-09" db="EMBL/GenBank/DDBJ databases">
        <authorList>
            <consortium name="Pathogen Informatics"/>
        </authorList>
    </citation>
    <scope>NUCLEOTIDE SEQUENCE [LARGE SCALE GENOMIC DNA]</scope>
    <source>
        <strain evidence="1 2">2789STDY5608823</strain>
    </source>
</reference>
<dbReference type="RefSeq" id="WP_055287150.1">
    <property type="nucleotide sequence ID" value="NZ_CABJFS010000004.1"/>
</dbReference>
<gene>
    <name evidence="1" type="ORF">ERS852381_01564</name>
</gene>
<accession>A0A174F4K4</accession>
<evidence type="ECO:0000313" key="1">
    <source>
        <dbReference type="EMBL" id="CUO43250.1"/>
    </source>
</evidence>
<protein>
    <submittedName>
        <fullName evidence="1">Uncharacterized protein</fullName>
    </submittedName>
</protein>
<dbReference type="AlphaFoldDB" id="A0A174F4K4"/>